<keyword evidence="2" id="KW-1185">Reference proteome</keyword>
<accession>A0ABV3QJ49</accession>
<name>A0ABV3QJ49_9GAMM</name>
<dbReference type="Proteomes" id="UP001556220">
    <property type="component" value="Unassembled WGS sequence"/>
</dbReference>
<gene>
    <name evidence="1" type="ORF">ABQJ54_19015</name>
</gene>
<comment type="caution">
    <text evidence="1">The sequence shown here is derived from an EMBL/GenBank/DDBJ whole genome shotgun (WGS) entry which is preliminary data.</text>
</comment>
<reference evidence="1 2" key="1">
    <citation type="submission" date="2024-06" db="EMBL/GenBank/DDBJ databases">
        <authorList>
            <person name="Woo H."/>
        </authorList>
    </citation>
    <scope>NUCLEOTIDE SEQUENCE [LARGE SCALE GENOMIC DNA]</scope>
    <source>
        <strain evidence="1 2">Si-c</strain>
    </source>
</reference>
<protein>
    <recommendedName>
        <fullName evidence="3">Acyl carrier protein</fullName>
    </recommendedName>
</protein>
<organism evidence="1 2">
    <name type="scientific">Rhodanobacter lycopersici</name>
    <dbReference type="NCBI Taxonomy" id="3162487"/>
    <lineage>
        <taxon>Bacteria</taxon>
        <taxon>Pseudomonadati</taxon>
        <taxon>Pseudomonadota</taxon>
        <taxon>Gammaproteobacteria</taxon>
        <taxon>Lysobacterales</taxon>
        <taxon>Rhodanobacteraceae</taxon>
        <taxon>Rhodanobacter</taxon>
    </lineage>
</organism>
<dbReference type="RefSeq" id="WP_367855909.1">
    <property type="nucleotide sequence ID" value="NZ_JBFOHK010000008.1"/>
</dbReference>
<evidence type="ECO:0000313" key="2">
    <source>
        <dbReference type="Proteomes" id="UP001556220"/>
    </source>
</evidence>
<evidence type="ECO:0000313" key="1">
    <source>
        <dbReference type="EMBL" id="MEW9573848.1"/>
    </source>
</evidence>
<evidence type="ECO:0008006" key="3">
    <source>
        <dbReference type="Google" id="ProtNLM"/>
    </source>
</evidence>
<dbReference type="EMBL" id="JBFOHK010000008">
    <property type="protein sequence ID" value="MEW9573848.1"/>
    <property type="molecule type" value="Genomic_DNA"/>
</dbReference>
<proteinExistence type="predicted"/>
<sequence>MRNIEIRKLKEVINLLLDHVIDSGSDSIALEEQFYWKVCDSEKYKMNNEPTELAVGDLFDDLDFVERVLHNKENVVAYTLTEVAPILAYVGEVASNRLAPQGG</sequence>